<dbReference type="InParanoid" id="A0A6P7MZE2"/>
<dbReference type="RefSeq" id="XP_029012357.1">
    <property type="nucleotide sequence ID" value="XM_029156524.3"/>
</dbReference>
<dbReference type="GeneID" id="114858868"/>
<protein>
    <submittedName>
        <fullName evidence="2">Uncharacterized protein LOC114858868</fullName>
    </submittedName>
</protein>
<dbReference type="OrthoDB" id="8960663at2759"/>
<organism evidence="1 2">
    <name type="scientific">Betta splendens</name>
    <name type="common">Siamese fighting fish</name>
    <dbReference type="NCBI Taxonomy" id="158456"/>
    <lineage>
        <taxon>Eukaryota</taxon>
        <taxon>Metazoa</taxon>
        <taxon>Chordata</taxon>
        <taxon>Craniata</taxon>
        <taxon>Vertebrata</taxon>
        <taxon>Euteleostomi</taxon>
        <taxon>Actinopterygii</taxon>
        <taxon>Neopterygii</taxon>
        <taxon>Teleostei</taxon>
        <taxon>Neoteleostei</taxon>
        <taxon>Acanthomorphata</taxon>
        <taxon>Anabantaria</taxon>
        <taxon>Anabantiformes</taxon>
        <taxon>Anabantoidei</taxon>
        <taxon>Osphronemidae</taxon>
        <taxon>Betta</taxon>
    </lineage>
</organism>
<gene>
    <name evidence="2" type="primary">LOC114858868</name>
</gene>
<dbReference type="Proteomes" id="UP000515150">
    <property type="component" value="Chromosome 7"/>
</dbReference>
<dbReference type="AlphaFoldDB" id="A0A6P7MZE2"/>
<sequence length="337" mass="38839">MRRRAVSAFTGRDVPILRYCKVSGSERSATRRRSDREQTVKCRKETCFSLGESMWCLERDHMATCVKIPQMQPSIRPVQTCPARMKEELVRQNALTVVHQRGEDATEDKELLGEYIFQFGKYKSKFFRWLLENDMSYTIYLIKNQRKEEAAGVFKAEGHNKDSLMSFLRYAPSFREKQDLLSFEAKKTVPLEGVPEDDQLVGFGSRGDQTWRQMWDSRNDGYTAFILKKSCVQGSRMHKLQQYLQNKQSCASVETPSPRPSQKAMQMDENTELEAAMLCISPPRQDSQNVVDAAAPPAFGRSCKEGSTYDTPNCQLWNNELLSQLWDNEVYRTKACL</sequence>
<dbReference type="KEGG" id="bspl:114858868"/>
<accession>A0A6P7MZE2</accession>
<keyword evidence="1" id="KW-1185">Reference proteome</keyword>
<evidence type="ECO:0000313" key="1">
    <source>
        <dbReference type="Proteomes" id="UP000515150"/>
    </source>
</evidence>
<reference evidence="2" key="1">
    <citation type="submission" date="2025-08" db="UniProtKB">
        <authorList>
            <consortium name="RefSeq"/>
        </authorList>
    </citation>
    <scope>IDENTIFICATION</scope>
</reference>
<evidence type="ECO:0000313" key="2">
    <source>
        <dbReference type="RefSeq" id="XP_029012357.1"/>
    </source>
</evidence>
<proteinExistence type="predicted"/>
<name>A0A6P7MZE2_BETSP</name>